<feature type="non-terminal residue" evidence="2">
    <location>
        <position position="1"/>
    </location>
</feature>
<gene>
    <name evidence="2" type="ORF">G3I71_46110</name>
</gene>
<reference evidence="2" key="1">
    <citation type="submission" date="2020-01" db="EMBL/GenBank/DDBJ databases">
        <title>Insect and environment-associated Actinomycetes.</title>
        <authorList>
            <person name="Currrie C."/>
            <person name="Chevrette M."/>
            <person name="Carlson C."/>
            <person name="Stubbendieck R."/>
            <person name="Wendt-Pienkowski E."/>
        </authorList>
    </citation>
    <scope>NUCLEOTIDE SEQUENCE</scope>
    <source>
        <strain evidence="2">SID12501</strain>
    </source>
</reference>
<organism evidence="2">
    <name type="scientific">Streptomyces sp. SID12501</name>
    <dbReference type="NCBI Taxonomy" id="2706042"/>
    <lineage>
        <taxon>Bacteria</taxon>
        <taxon>Bacillati</taxon>
        <taxon>Actinomycetota</taxon>
        <taxon>Actinomycetes</taxon>
        <taxon>Kitasatosporales</taxon>
        <taxon>Streptomycetaceae</taxon>
        <taxon>Streptomyces</taxon>
    </lineage>
</organism>
<sequence length="186" mass="21125">AQHWRQMLWYDRRLMPGGTRLDFDRIRPTTLRPFGLMWAGPTEPGQVVELRFGFSLRGVEQAARTLEHECGPGPSSFERRRATTQAVWREHLGKVQVDTPSSDRATVLGTALYHSLIKPCLAVDESPFWPTPGPFAFDLSTMWDIYRTHLPLMTTLAPDRAVELANALLHIAEEEGNLPIGYRMAR</sequence>
<dbReference type="Gene3D" id="2.70.98.10">
    <property type="match status" value="1"/>
</dbReference>
<dbReference type="GO" id="GO:0005975">
    <property type="term" value="P:carbohydrate metabolic process"/>
    <property type="evidence" value="ECO:0007669"/>
    <property type="project" value="InterPro"/>
</dbReference>
<dbReference type="InterPro" id="IPR008928">
    <property type="entry name" value="6-hairpin_glycosidase_sf"/>
</dbReference>
<dbReference type="GO" id="GO:0006516">
    <property type="term" value="P:glycoprotein catabolic process"/>
    <property type="evidence" value="ECO:0007669"/>
    <property type="project" value="TreeGrafter"/>
</dbReference>
<dbReference type="GO" id="GO:0000224">
    <property type="term" value="F:peptide-N4-(N-acetyl-beta-glucosaminyl)asparagine amidase activity"/>
    <property type="evidence" value="ECO:0007669"/>
    <property type="project" value="TreeGrafter"/>
</dbReference>
<dbReference type="GO" id="GO:0030246">
    <property type="term" value="F:carbohydrate binding"/>
    <property type="evidence" value="ECO:0007669"/>
    <property type="project" value="InterPro"/>
</dbReference>
<dbReference type="RefSeq" id="WP_164324902.1">
    <property type="nucleotide sequence ID" value="NZ_JAAGLU010000338.1"/>
</dbReference>
<dbReference type="SUPFAM" id="SSF48208">
    <property type="entry name" value="Six-hairpin glycosidases"/>
    <property type="match status" value="1"/>
</dbReference>
<evidence type="ECO:0000259" key="1">
    <source>
        <dbReference type="Pfam" id="PF07971"/>
    </source>
</evidence>
<dbReference type="InterPro" id="IPR050883">
    <property type="entry name" value="PNGase"/>
</dbReference>
<dbReference type="InterPro" id="IPR012939">
    <property type="entry name" value="Glyco_hydro_92"/>
</dbReference>
<dbReference type="PANTHER" id="PTHR12143:SF43">
    <property type="entry name" value="PUTATIVE-RELATED"/>
    <property type="match status" value="1"/>
</dbReference>
<dbReference type="EMBL" id="JAAGLU010000338">
    <property type="protein sequence ID" value="NEC92945.1"/>
    <property type="molecule type" value="Genomic_DNA"/>
</dbReference>
<dbReference type="PANTHER" id="PTHR12143">
    <property type="entry name" value="PEPTIDE N-GLYCANASE PNGASE -RELATED"/>
    <property type="match status" value="1"/>
</dbReference>
<dbReference type="InterPro" id="IPR014718">
    <property type="entry name" value="GH-type_carb-bd"/>
</dbReference>
<dbReference type="GO" id="GO:0005829">
    <property type="term" value="C:cytosol"/>
    <property type="evidence" value="ECO:0007669"/>
    <property type="project" value="TreeGrafter"/>
</dbReference>
<name>A0A6B3C7Z2_9ACTN</name>
<accession>A0A6B3C7Z2</accession>
<dbReference type="AlphaFoldDB" id="A0A6B3C7Z2"/>
<feature type="domain" description="Glycosyl hydrolase family 92" evidence="1">
    <location>
        <begin position="61"/>
        <end position="180"/>
    </location>
</feature>
<evidence type="ECO:0000313" key="2">
    <source>
        <dbReference type="EMBL" id="NEC92945.1"/>
    </source>
</evidence>
<keyword evidence="2" id="KW-0378">Hydrolase</keyword>
<dbReference type="Pfam" id="PF07971">
    <property type="entry name" value="Glyco_hydro_92"/>
    <property type="match status" value="1"/>
</dbReference>
<protein>
    <submittedName>
        <fullName evidence="2">Glycoside hydrolase family 92 protein</fullName>
    </submittedName>
</protein>
<feature type="non-terminal residue" evidence="2">
    <location>
        <position position="186"/>
    </location>
</feature>
<comment type="caution">
    <text evidence="2">The sequence shown here is derived from an EMBL/GenBank/DDBJ whole genome shotgun (WGS) entry which is preliminary data.</text>
</comment>
<dbReference type="Gene3D" id="1.20.1050.60">
    <property type="entry name" value="alpha-1,2-mannosidase"/>
    <property type="match status" value="1"/>
</dbReference>
<proteinExistence type="predicted"/>
<dbReference type="Gene3D" id="3.30.2080.10">
    <property type="entry name" value="GH92 mannosidase domain"/>
    <property type="match status" value="1"/>
</dbReference>